<keyword evidence="2" id="KW-1185">Reference proteome</keyword>
<name>A0ACC0HR73_9ERIC</name>
<organism evidence="1 2">
    <name type="scientific">Camellia lanceoleosa</name>
    <dbReference type="NCBI Taxonomy" id="1840588"/>
    <lineage>
        <taxon>Eukaryota</taxon>
        <taxon>Viridiplantae</taxon>
        <taxon>Streptophyta</taxon>
        <taxon>Embryophyta</taxon>
        <taxon>Tracheophyta</taxon>
        <taxon>Spermatophyta</taxon>
        <taxon>Magnoliopsida</taxon>
        <taxon>eudicotyledons</taxon>
        <taxon>Gunneridae</taxon>
        <taxon>Pentapetalae</taxon>
        <taxon>asterids</taxon>
        <taxon>Ericales</taxon>
        <taxon>Theaceae</taxon>
        <taxon>Camellia</taxon>
    </lineage>
</organism>
<dbReference type="EMBL" id="CM045761">
    <property type="protein sequence ID" value="KAI8015208.1"/>
    <property type="molecule type" value="Genomic_DNA"/>
</dbReference>
<proteinExistence type="predicted"/>
<sequence length="130" mass="14730">MVATLCACTGEIGPIQVVFAKVIYSRMQKDIYISDSRQRIVSSHLMDTTLTYKAEALELQRQLRQLQTQYDMLSSQASTLIQGRRARVAASSVLKNTNVRLKDTVNQIPLLDLMESFPFVPAKVQSKFLY</sequence>
<comment type="caution">
    <text evidence="1">The sequence shown here is derived from an EMBL/GenBank/DDBJ whole genome shotgun (WGS) entry which is preliminary data.</text>
</comment>
<dbReference type="Proteomes" id="UP001060215">
    <property type="component" value="Chromosome 4"/>
</dbReference>
<reference evidence="1 2" key="1">
    <citation type="journal article" date="2022" name="Plant J.">
        <title>Chromosome-level genome of Camellia lanceoleosa provides a valuable resource for understanding genome evolution and self-incompatibility.</title>
        <authorList>
            <person name="Gong W."/>
            <person name="Xiao S."/>
            <person name="Wang L."/>
            <person name="Liao Z."/>
            <person name="Chang Y."/>
            <person name="Mo W."/>
            <person name="Hu G."/>
            <person name="Li W."/>
            <person name="Zhao G."/>
            <person name="Zhu H."/>
            <person name="Hu X."/>
            <person name="Ji K."/>
            <person name="Xiang X."/>
            <person name="Song Q."/>
            <person name="Yuan D."/>
            <person name="Jin S."/>
            <person name="Zhang L."/>
        </authorList>
    </citation>
    <scope>NUCLEOTIDE SEQUENCE [LARGE SCALE GENOMIC DNA]</scope>
    <source>
        <strain evidence="1">SQ_2022a</strain>
    </source>
</reference>
<evidence type="ECO:0000313" key="1">
    <source>
        <dbReference type="EMBL" id="KAI8015208.1"/>
    </source>
</evidence>
<evidence type="ECO:0000313" key="2">
    <source>
        <dbReference type="Proteomes" id="UP001060215"/>
    </source>
</evidence>
<gene>
    <name evidence="1" type="ORF">LOK49_LG05G02718</name>
</gene>
<protein>
    <submittedName>
        <fullName evidence="1">AUGMIN subunit 3</fullName>
    </submittedName>
</protein>
<accession>A0ACC0HR73</accession>